<dbReference type="Proteomes" id="UP000013520">
    <property type="component" value="Chromosome"/>
</dbReference>
<dbReference type="RefSeq" id="WP_006522216.1">
    <property type="nucleotide sequence ID" value="NC_021184.1"/>
</dbReference>
<feature type="transmembrane region" description="Helical" evidence="6">
    <location>
        <begin position="7"/>
        <end position="31"/>
    </location>
</feature>
<feature type="transmembrane region" description="Helical" evidence="6">
    <location>
        <begin position="96"/>
        <end position="116"/>
    </location>
</feature>
<evidence type="ECO:0000256" key="4">
    <source>
        <dbReference type="ARBA" id="ARBA00022989"/>
    </source>
</evidence>
<sequence length="135" mass="15819">MSLRQYVKFIVVGSMNTLISFFIFFICYALLQCNYFISMVVSYVVGVLNSYFWNRLWTFENKKTNLKNFIKFIFVYITTFIINLLMMFILIDIGGFGVLMSQVFSLSFVSVVSFTAHKYWSFGIEETKNAVCIDK</sequence>
<proteinExistence type="inferred from homology"/>
<evidence type="ECO:0000256" key="2">
    <source>
        <dbReference type="ARBA" id="ARBA00009399"/>
    </source>
</evidence>
<dbReference type="HOGENOM" id="CLU_083873_4_2_9"/>
<dbReference type="EMBL" id="CP003273">
    <property type="protein sequence ID" value="AGL03938.1"/>
    <property type="molecule type" value="Genomic_DNA"/>
</dbReference>
<gene>
    <name evidence="8" type="ORF">Desgi_4717</name>
</gene>
<dbReference type="GO" id="GO:0005886">
    <property type="term" value="C:plasma membrane"/>
    <property type="evidence" value="ECO:0007669"/>
    <property type="project" value="TreeGrafter"/>
</dbReference>
<dbReference type="InterPro" id="IPR051401">
    <property type="entry name" value="GtrA_CellWall_Glycosyl"/>
</dbReference>
<feature type="transmembrane region" description="Helical" evidence="6">
    <location>
        <begin position="37"/>
        <end position="57"/>
    </location>
</feature>
<dbReference type="Pfam" id="PF04138">
    <property type="entry name" value="GtrA_DPMS_TM"/>
    <property type="match status" value="1"/>
</dbReference>
<evidence type="ECO:0000313" key="8">
    <source>
        <dbReference type="EMBL" id="AGL03938.1"/>
    </source>
</evidence>
<evidence type="ECO:0000256" key="3">
    <source>
        <dbReference type="ARBA" id="ARBA00022692"/>
    </source>
</evidence>
<evidence type="ECO:0000256" key="1">
    <source>
        <dbReference type="ARBA" id="ARBA00004141"/>
    </source>
</evidence>
<keyword evidence="4 6" id="KW-1133">Transmembrane helix</keyword>
<dbReference type="KEGG" id="dgi:Desgi_4717"/>
<keyword evidence="9" id="KW-1185">Reference proteome</keyword>
<dbReference type="InterPro" id="IPR007267">
    <property type="entry name" value="GtrA_DPMS_TM"/>
</dbReference>
<dbReference type="GO" id="GO:0000271">
    <property type="term" value="P:polysaccharide biosynthetic process"/>
    <property type="evidence" value="ECO:0007669"/>
    <property type="project" value="InterPro"/>
</dbReference>
<keyword evidence="5 6" id="KW-0472">Membrane</keyword>
<dbReference type="PANTHER" id="PTHR38459">
    <property type="entry name" value="PROPHAGE BACTOPRENOL-LINKED GLUCOSE TRANSLOCASE HOMOLOG"/>
    <property type="match status" value="1"/>
</dbReference>
<dbReference type="PANTHER" id="PTHR38459:SF1">
    <property type="entry name" value="PROPHAGE BACTOPRENOL-LINKED GLUCOSE TRANSLOCASE HOMOLOG"/>
    <property type="match status" value="1"/>
</dbReference>
<dbReference type="eggNOG" id="COG2246">
    <property type="taxonomic scope" value="Bacteria"/>
</dbReference>
<feature type="domain" description="GtrA/DPMS transmembrane" evidence="7">
    <location>
        <begin position="8"/>
        <end position="122"/>
    </location>
</feature>
<dbReference type="AlphaFoldDB" id="R4KL64"/>
<evidence type="ECO:0000256" key="6">
    <source>
        <dbReference type="SAM" id="Phobius"/>
    </source>
</evidence>
<comment type="subcellular location">
    <subcellularLocation>
        <location evidence="1">Membrane</location>
        <topology evidence="1">Multi-pass membrane protein</topology>
    </subcellularLocation>
</comment>
<name>R4KL64_9FIRM</name>
<accession>R4KL64</accession>
<evidence type="ECO:0000313" key="9">
    <source>
        <dbReference type="Proteomes" id="UP000013520"/>
    </source>
</evidence>
<comment type="similarity">
    <text evidence="2">Belongs to the GtrA family.</text>
</comment>
<feature type="transmembrane region" description="Helical" evidence="6">
    <location>
        <begin position="69"/>
        <end position="90"/>
    </location>
</feature>
<evidence type="ECO:0000256" key="5">
    <source>
        <dbReference type="ARBA" id="ARBA00023136"/>
    </source>
</evidence>
<organism evidence="8 9">
    <name type="scientific">Desulfoscipio gibsoniae DSM 7213</name>
    <dbReference type="NCBI Taxonomy" id="767817"/>
    <lineage>
        <taxon>Bacteria</taxon>
        <taxon>Bacillati</taxon>
        <taxon>Bacillota</taxon>
        <taxon>Clostridia</taxon>
        <taxon>Eubacteriales</taxon>
        <taxon>Desulfallaceae</taxon>
        <taxon>Desulfoscipio</taxon>
    </lineage>
</organism>
<dbReference type="STRING" id="767817.Desgi_4717"/>
<evidence type="ECO:0000259" key="7">
    <source>
        <dbReference type="Pfam" id="PF04138"/>
    </source>
</evidence>
<dbReference type="OrthoDB" id="9812049at2"/>
<keyword evidence="3 6" id="KW-0812">Transmembrane</keyword>
<protein>
    <submittedName>
        <fullName evidence="8">Putative membrane protein</fullName>
    </submittedName>
</protein>
<reference evidence="8 9" key="1">
    <citation type="submission" date="2012-01" db="EMBL/GenBank/DDBJ databases">
        <title>Complete sequence of Desulfotomaculum gibsoniae DSM 7213.</title>
        <authorList>
            <consortium name="US DOE Joint Genome Institute"/>
            <person name="Lucas S."/>
            <person name="Han J."/>
            <person name="Lapidus A."/>
            <person name="Cheng J.-F."/>
            <person name="Goodwin L."/>
            <person name="Pitluck S."/>
            <person name="Peters L."/>
            <person name="Ovchinnikova G."/>
            <person name="Teshima H."/>
            <person name="Detter J.C."/>
            <person name="Han C."/>
            <person name="Tapia R."/>
            <person name="Land M."/>
            <person name="Hauser L."/>
            <person name="Kyrpides N."/>
            <person name="Ivanova N."/>
            <person name="Pagani I."/>
            <person name="Parshina S."/>
            <person name="Plugge C."/>
            <person name="Muyzer G."/>
            <person name="Kuever J."/>
            <person name="Ivanova A."/>
            <person name="Nazina T."/>
            <person name="Klenk H.-P."/>
            <person name="Brambilla E."/>
            <person name="Spring S."/>
            <person name="Stams A.F."/>
            <person name="Woyke T."/>
        </authorList>
    </citation>
    <scope>NUCLEOTIDE SEQUENCE [LARGE SCALE GENOMIC DNA]</scope>
    <source>
        <strain evidence="8 9">DSM 7213</strain>
    </source>
</reference>